<dbReference type="EMBL" id="CAUEEQ010070434">
    <property type="protein sequence ID" value="CAJ0965890.1"/>
    <property type="molecule type" value="Genomic_DNA"/>
</dbReference>
<dbReference type="Proteomes" id="UP001176940">
    <property type="component" value="Unassembled WGS sequence"/>
</dbReference>
<accession>A0ABN9MHX9</accession>
<protein>
    <submittedName>
        <fullName evidence="1">Uncharacterized protein</fullName>
    </submittedName>
</protein>
<comment type="caution">
    <text evidence="1">The sequence shown here is derived from an EMBL/GenBank/DDBJ whole genome shotgun (WGS) entry which is preliminary data.</text>
</comment>
<sequence length="128" mass="13848">MKPLQADWKRICRSHHPVSAASSDHSCAEASHPWSGVIHNVRGLLIYGGDHSQCVEASHPWRGSLTMCGGFSSMEGITHNVWRLLIHGGVTHNVWGLLIHGGDHSQCAGASHPWRGSLTMCGGFSSME</sequence>
<organism evidence="1 2">
    <name type="scientific">Ranitomeya imitator</name>
    <name type="common">mimic poison frog</name>
    <dbReference type="NCBI Taxonomy" id="111125"/>
    <lineage>
        <taxon>Eukaryota</taxon>
        <taxon>Metazoa</taxon>
        <taxon>Chordata</taxon>
        <taxon>Craniata</taxon>
        <taxon>Vertebrata</taxon>
        <taxon>Euteleostomi</taxon>
        <taxon>Amphibia</taxon>
        <taxon>Batrachia</taxon>
        <taxon>Anura</taxon>
        <taxon>Neobatrachia</taxon>
        <taxon>Hyloidea</taxon>
        <taxon>Dendrobatidae</taxon>
        <taxon>Dendrobatinae</taxon>
        <taxon>Ranitomeya</taxon>
    </lineage>
</organism>
<evidence type="ECO:0000313" key="2">
    <source>
        <dbReference type="Proteomes" id="UP001176940"/>
    </source>
</evidence>
<feature type="non-terminal residue" evidence="1">
    <location>
        <position position="128"/>
    </location>
</feature>
<keyword evidence="2" id="KW-1185">Reference proteome</keyword>
<reference evidence="1" key="1">
    <citation type="submission" date="2023-07" db="EMBL/GenBank/DDBJ databases">
        <authorList>
            <person name="Stuckert A."/>
        </authorList>
    </citation>
    <scope>NUCLEOTIDE SEQUENCE</scope>
</reference>
<proteinExistence type="predicted"/>
<evidence type="ECO:0000313" key="1">
    <source>
        <dbReference type="EMBL" id="CAJ0965890.1"/>
    </source>
</evidence>
<gene>
    <name evidence="1" type="ORF">RIMI_LOCUS20738013</name>
</gene>
<name>A0ABN9MHX9_9NEOB</name>